<keyword evidence="5" id="KW-0862">Zinc</keyword>
<dbReference type="PROSITE" id="PS50089">
    <property type="entry name" value="ZF_RING_2"/>
    <property type="match status" value="1"/>
</dbReference>
<sequence>MDEVFDLDLALTVMEDFNAAAEALLICEGDDDNLEMMPMVNAVGLCSICMEEFEAQVSAKQVPCGHLFHSSCLANWVSLCKSCPLCRFSFSTS</sequence>
<evidence type="ECO:0000256" key="1">
    <source>
        <dbReference type="ARBA" id="ARBA00000900"/>
    </source>
</evidence>
<evidence type="ECO:0000313" key="9">
    <source>
        <dbReference type="Proteomes" id="UP000004994"/>
    </source>
</evidence>
<dbReference type="SMART" id="SM00184">
    <property type="entry name" value="RING"/>
    <property type="match status" value="1"/>
</dbReference>
<dbReference type="Pfam" id="PF13639">
    <property type="entry name" value="zf-RING_2"/>
    <property type="match status" value="1"/>
</dbReference>
<name>A0A3Q7GH34_SOLLC</name>
<dbReference type="InterPro" id="IPR013083">
    <property type="entry name" value="Znf_RING/FYVE/PHD"/>
</dbReference>
<dbReference type="EC" id="2.3.2.27" evidence="2"/>
<accession>A0A3Q7GH34</accession>
<evidence type="ECO:0000256" key="2">
    <source>
        <dbReference type="ARBA" id="ARBA00012483"/>
    </source>
</evidence>
<evidence type="ECO:0000256" key="6">
    <source>
        <dbReference type="PROSITE-ProRule" id="PRU00175"/>
    </source>
</evidence>
<dbReference type="GO" id="GO:0008270">
    <property type="term" value="F:zinc ion binding"/>
    <property type="evidence" value="ECO:0007669"/>
    <property type="project" value="UniProtKB-KW"/>
</dbReference>
<keyword evidence="4 6" id="KW-0863">Zinc-finger</keyword>
<dbReference type="InterPro" id="IPR001841">
    <property type="entry name" value="Znf_RING"/>
</dbReference>
<dbReference type="InParanoid" id="A0A3Q7GH34"/>
<feature type="domain" description="RING-type" evidence="7">
    <location>
        <begin position="46"/>
        <end position="87"/>
    </location>
</feature>
<organism evidence="8">
    <name type="scientific">Solanum lycopersicum</name>
    <name type="common">Tomato</name>
    <name type="synonym">Lycopersicon esculentum</name>
    <dbReference type="NCBI Taxonomy" id="4081"/>
    <lineage>
        <taxon>Eukaryota</taxon>
        <taxon>Viridiplantae</taxon>
        <taxon>Streptophyta</taxon>
        <taxon>Embryophyta</taxon>
        <taxon>Tracheophyta</taxon>
        <taxon>Spermatophyta</taxon>
        <taxon>Magnoliopsida</taxon>
        <taxon>eudicotyledons</taxon>
        <taxon>Gunneridae</taxon>
        <taxon>Pentapetalae</taxon>
        <taxon>asterids</taxon>
        <taxon>lamiids</taxon>
        <taxon>Solanales</taxon>
        <taxon>Solanaceae</taxon>
        <taxon>Solanoideae</taxon>
        <taxon>Solaneae</taxon>
        <taxon>Solanum</taxon>
        <taxon>Solanum subgen. Lycopersicon</taxon>
    </lineage>
</organism>
<dbReference type="SMR" id="A0A3Q7GH34"/>
<proteinExistence type="predicted"/>
<dbReference type="Proteomes" id="UP000004994">
    <property type="component" value="Chromosome 5"/>
</dbReference>
<dbReference type="PANTHER" id="PTHR15710">
    <property type="entry name" value="E3 UBIQUITIN-PROTEIN LIGASE PRAJA"/>
    <property type="match status" value="1"/>
</dbReference>
<evidence type="ECO:0000256" key="3">
    <source>
        <dbReference type="ARBA" id="ARBA00022723"/>
    </source>
</evidence>
<reference evidence="8" key="2">
    <citation type="submission" date="2019-01" db="UniProtKB">
        <authorList>
            <consortium name="EnsemblPlants"/>
        </authorList>
    </citation>
    <scope>IDENTIFICATION</scope>
    <source>
        <strain evidence="8">cv. Heinz 1706</strain>
    </source>
</reference>
<dbReference type="Gene3D" id="3.30.40.10">
    <property type="entry name" value="Zinc/RING finger domain, C3HC4 (zinc finger)"/>
    <property type="match status" value="1"/>
</dbReference>
<protein>
    <recommendedName>
        <fullName evidence="2">RING-type E3 ubiquitin transferase</fullName>
        <ecNumber evidence="2">2.3.2.27</ecNumber>
    </recommendedName>
</protein>
<keyword evidence="9" id="KW-1185">Reference proteome</keyword>
<dbReference type="PaxDb" id="4081-Solyc05g018050.1.1"/>
<dbReference type="GO" id="GO:0061630">
    <property type="term" value="F:ubiquitin protein ligase activity"/>
    <property type="evidence" value="ECO:0007669"/>
    <property type="project" value="UniProtKB-EC"/>
</dbReference>
<keyword evidence="3" id="KW-0479">Metal-binding</keyword>
<evidence type="ECO:0000256" key="5">
    <source>
        <dbReference type="ARBA" id="ARBA00022833"/>
    </source>
</evidence>
<reference evidence="8" key="1">
    <citation type="journal article" date="2012" name="Nature">
        <title>The tomato genome sequence provides insights into fleshy fruit evolution.</title>
        <authorList>
            <consortium name="Tomato Genome Consortium"/>
        </authorList>
    </citation>
    <scope>NUCLEOTIDE SEQUENCE [LARGE SCALE GENOMIC DNA]</scope>
    <source>
        <strain evidence="8">cv. Heinz 1706</strain>
    </source>
</reference>
<evidence type="ECO:0000256" key="4">
    <source>
        <dbReference type="ARBA" id="ARBA00022771"/>
    </source>
</evidence>
<dbReference type="SUPFAM" id="SSF57850">
    <property type="entry name" value="RING/U-box"/>
    <property type="match status" value="1"/>
</dbReference>
<dbReference type="OMA" id="PLCRCHI"/>
<evidence type="ECO:0000313" key="8">
    <source>
        <dbReference type="EnsemblPlants" id="Solyc05g018050.1.1.1"/>
    </source>
</evidence>
<evidence type="ECO:0000259" key="7">
    <source>
        <dbReference type="PROSITE" id="PS50089"/>
    </source>
</evidence>
<dbReference type="EnsemblPlants" id="Solyc05g018050.1.1">
    <property type="protein sequence ID" value="Solyc05g018050.1.1.1"/>
    <property type="gene ID" value="Solyc05g018050.1"/>
</dbReference>
<dbReference type="Gramene" id="Solyc05g018050.1.1">
    <property type="protein sequence ID" value="Solyc05g018050.1.1.1"/>
    <property type="gene ID" value="Solyc05g018050.1"/>
</dbReference>
<dbReference type="AlphaFoldDB" id="A0A3Q7GH34"/>
<dbReference type="PANTHER" id="PTHR15710:SF218">
    <property type="entry name" value="OS06G0687300 PROTEIN"/>
    <property type="match status" value="1"/>
</dbReference>
<comment type="catalytic activity">
    <reaction evidence="1">
        <text>S-ubiquitinyl-[E2 ubiquitin-conjugating enzyme]-L-cysteine + [acceptor protein]-L-lysine = [E2 ubiquitin-conjugating enzyme]-L-cysteine + N(6)-ubiquitinyl-[acceptor protein]-L-lysine.</text>
        <dbReference type="EC" id="2.3.2.27"/>
    </reaction>
</comment>